<dbReference type="Proteomes" id="UP000094578">
    <property type="component" value="Unassembled WGS sequence"/>
</dbReference>
<dbReference type="STRING" id="1886670.PTI45_01177"/>
<gene>
    <name evidence="1" type="ORF">PTI45_01177</name>
</gene>
<protein>
    <submittedName>
        <fullName evidence="1">Uncharacterized protein</fullName>
    </submittedName>
</protein>
<reference evidence="1 2" key="1">
    <citation type="submission" date="2016-08" db="EMBL/GenBank/DDBJ databases">
        <title>Genome sequencing of Paenibacillus sp. TI45-13ar, isolated from Korean traditional nuruk.</title>
        <authorList>
            <person name="Kim S.-J."/>
        </authorList>
    </citation>
    <scope>NUCLEOTIDE SEQUENCE [LARGE SCALE GENOMIC DNA]</scope>
    <source>
        <strain evidence="1 2">TI45-13ar</strain>
    </source>
</reference>
<evidence type="ECO:0000313" key="1">
    <source>
        <dbReference type="EMBL" id="ODP29168.1"/>
    </source>
</evidence>
<evidence type="ECO:0000313" key="2">
    <source>
        <dbReference type="Proteomes" id="UP000094578"/>
    </source>
</evidence>
<keyword evidence="2" id="KW-1185">Reference proteome</keyword>
<dbReference type="RefSeq" id="WP_069326631.1">
    <property type="nucleotide sequence ID" value="NZ_MDER01000031.1"/>
</dbReference>
<organism evidence="1 2">
    <name type="scientific">Paenibacillus nuruki</name>
    <dbReference type="NCBI Taxonomy" id="1886670"/>
    <lineage>
        <taxon>Bacteria</taxon>
        <taxon>Bacillati</taxon>
        <taxon>Bacillota</taxon>
        <taxon>Bacilli</taxon>
        <taxon>Bacillales</taxon>
        <taxon>Paenibacillaceae</taxon>
        <taxon>Paenibacillus</taxon>
    </lineage>
</organism>
<dbReference type="AlphaFoldDB" id="A0A1E3L5X6"/>
<sequence>MQKNVLDQFSSSIQSGYDQKSEVILEKETDTIFKNLFFCILTLFSDKVSSIKVDPKPFNLPKEYLFSDKHKKNLNKWLQRLEDIDDLHSELEFGKLKIDFEYWYYELGGESMQFVYQEDYLLTPQAAADALGISKVTLNKYVKQGLEYIDNQTHKRIPKYVIEIMKDPIYSIRMQQIAQSKKLLQQTPEDRYHEVIQELADLQLKYGTQTVQETFGEYNGDSMDDPTDYYRWKDLQEEMTEILGWRGGKKDQ</sequence>
<name>A0A1E3L5X6_9BACL</name>
<dbReference type="PATRIC" id="fig|1886670.3.peg.1201"/>
<accession>A0A1E3L5X6</accession>
<proteinExistence type="predicted"/>
<comment type="caution">
    <text evidence="1">The sequence shown here is derived from an EMBL/GenBank/DDBJ whole genome shotgun (WGS) entry which is preliminary data.</text>
</comment>
<dbReference type="EMBL" id="MDER01000031">
    <property type="protein sequence ID" value="ODP29168.1"/>
    <property type="molecule type" value="Genomic_DNA"/>
</dbReference>